<reference evidence="4" key="1">
    <citation type="journal article" date="2019" name="Int. J. Syst. Evol. Microbiol.">
        <title>The Global Catalogue of Microorganisms (GCM) 10K type strain sequencing project: providing services to taxonomists for standard genome sequencing and annotation.</title>
        <authorList>
            <consortium name="The Broad Institute Genomics Platform"/>
            <consortium name="The Broad Institute Genome Sequencing Center for Infectious Disease"/>
            <person name="Wu L."/>
            <person name="Ma J."/>
        </authorList>
    </citation>
    <scope>NUCLEOTIDE SEQUENCE [LARGE SCALE GENOMIC DNA]</scope>
    <source>
        <strain evidence="4">JCM 17441</strain>
    </source>
</reference>
<dbReference type="CDD" id="cd16936">
    <property type="entry name" value="HATPase_RsbW-like"/>
    <property type="match status" value="1"/>
</dbReference>
<evidence type="ECO:0000313" key="4">
    <source>
        <dbReference type="Proteomes" id="UP001500620"/>
    </source>
</evidence>
<evidence type="ECO:0000256" key="1">
    <source>
        <dbReference type="ARBA" id="ARBA00022527"/>
    </source>
</evidence>
<feature type="domain" description="Histidine kinase/HSP90-like ATPase" evidence="2">
    <location>
        <begin position="53"/>
        <end position="149"/>
    </location>
</feature>
<keyword evidence="1" id="KW-0808">Transferase</keyword>
<dbReference type="Proteomes" id="UP001500620">
    <property type="component" value="Unassembled WGS sequence"/>
</dbReference>
<gene>
    <name evidence="3" type="ORF">GCM10022255_050410</name>
</gene>
<evidence type="ECO:0000313" key="3">
    <source>
        <dbReference type="EMBL" id="GAA4252673.1"/>
    </source>
</evidence>
<proteinExistence type="predicted"/>
<keyword evidence="1" id="KW-0418">Kinase</keyword>
<organism evidence="3 4">
    <name type="scientific">Dactylosporangium darangshiense</name>
    <dbReference type="NCBI Taxonomy" id="579108"/>
    <lineage>
        <taxon>Bacteria</taxon>
        <taxon>Bacillati</taxon>
        <taxon>Actinomycetota</taxon>
        <taxon>Actinomycetes</taxon>
        <taxon>Micromonosporales</taxon>
        <taxon>Micromonosporaceae</taxon>
        <taxon>Dactylosporangium</taxon>
    </lineage>
</organism>
<evidence type="ECO:0000259" key="2">
    <source>
        <dbReference type="SMART" id="SM00387"/>
    </source>
</evidence>
<dbReference type="InterPro" id="IPR003594">
    <property type="entry name" value="HATPase_dom"/>
</dbReference>
<dbReference type="SUPFAM" id="SSF55874">
    <property type="entry name" value="ATPase domain of HSP90 chaperone/DNA topoisomerase II/histidine kinase"/>
    <property type="match status" value="1"/>
</dbReference>
<accession>A0ABP8DD05</accession>
<dbReference type="Pfam" id="PF13581">
    <property type="entry name" value="HATPase_c_2"/>
    <property type="match status" value="1"/>
</dbReference>
<dbReference type="InterPro" id="IPR036890">
    <property type="entry name" value="HATPase_C_sf"/>
</dbReference>
<protein>
    <recommendedName>
        <fullName evidence="2">Histidine kinase/HSP90-like ATPase domain-containing protein</fullName>
    </recommendedName>
</protein>
<dbReference type="PANTHER" id="PTHR35526:SF3">
    <property type="entry name" value="ANTI-SIGMA-F FACTOR RSBW"/>
    <property type="match status" value="1"/>
</dbReference>
<dbReference type="InterPro" id="IPR050267">
    <property type="entry name" value="Anti-sigma-factor_SerPK"/>
</dbReference>
<keyword evidence="1" id="KW-0723">Serine/threonine-protein kinase</keyword>
<dbReference type="EMBL" id="BAABAT010000014">
    <property type="protein sequence ID" value="GAA4252673.1"/>
    <property type="molecule type" value="Genomic_DNA"/>
</dbReference>
<sequence length="149" mass="15320">MTPWPGAARGTLGAVADAVRTTALLVEEFGVAQITPVRHAVSRGAAEAGLAGQRLEDFVLAVNEIVTNAVRHAGGGGTLRMWVVDGWVVCEVADRGGGIPRERLNGAGLPPSHAISGRGLWLAKHLVDDVAVSTGRAGTIVRLSSALSV</sequence>
<keyword evidence="4" id="KW-1185">Reference proteome</keyword>
<dbReference type="PANTHER" id="PTHR35526">
    <property type="entry name" value="ANTI-SIGMA-F FACTOR RSBW-RELATED"/>
    <property type="match status" value="1"/>
</dbReference>
<dbReference type="SMART" id="SM00387">
    <property type="entry name" value="HATPase_c"/>
    <property type="match status" value="1"/>
</dbReference>
<comment type="caution">
    <text evidence="3">The sequence shown here is derived from an EMBL/GenBank/DDBJ whole genome shotgun (WGS) entry which is preliminary data.</text>
</comment>
<dbReference type="Gene3D" id="3.30.565.10">
    <property type="entry name" value="Histidine kinase-like ATPase, C-terminal domain"/>
    <property type="match status" value="1"/>
</dbReference>
<name>A0ABP8DD05_9ACTN</name>